<protein>
    <recommendedName>
        <fullName evidence="6">NnrU domain-containing protein</fullName>
    </recommendedName>
</protein>
<evidence type="ECO:0000256" key="2">
    <source>
        <dbReference type="ARBA" id="ARBA00022692"/>
    </source>
</evidence>
<comment type="caution">
    <text evidence="7">The sequence shown here is derived from an EMBL/GenBank/DDBJ whole genome shotgun (WGS) entry which is preliminary data.</text>
</comment>
<sequence>MPILILGVLLWSLAHLFKRIAPTARANMGDKAKGLVAVGVIAGVVLMVIGYRMADIGEVYWGRSPAMVGINNLLTLFAVYLFAASGMKTWITSKIRHPQLTAIKSWAIAHLLVNGDMPSFVLFGGLLIWAVIEVILINRQNKPAKATGPFPVGKEIGAVVGTIVVFGVIVAIHYWLGYPTFG</sequence>
<gene>
    <name evidence="7" type="ORF">GQE99_15305</name>
</gene>
<feature type="transmembrane region" description="Helical" evidence="5">
    <location>
        <begin position="66"/>
        <end position="83"/>
    </location>
</feature>
<dbReference type="InterPro" id="IPR009915">
    <property type="entry name" value="NnrU_dom"/>
</dbReference>
<feature type="transmembrane region" description="Helical" evidence="5">
    <location>
        <begin position="158"/>
        <end position="176"/>
    </location>
</feature>
<accession>A0A845M2W9</accession>
<feature type="transmembrane region" description="Helical" evidence="5">
    <location>
        <begin position="120"/>
        <end position="137"/>
    </location>
</feature>
<evidence type="ECO:0000313" key="7">
    <source>
        <dbReference type="EMBL" id="MZR14385.1"/>
    </source>
</evidence>
<organism evidence="7 8">
    <name type="scientific">Maritimibacter harenae</name>
    <dbReference type="NCBI Taxonomy" id="2606218"/>
    <lineage>
        <taxon>Bacteria</taxon>
        <taxon>Pseudomonadati</taxon>
        <taxon>Pseudomonadota</taxon>
        <taxon>Alphaproteobacteria</taxon>
        <taxon>Rhodobacterales</taxon>
        <taxon>Roseobacteraceae</taxon>
        <taxon>Maritimibacter</taxon>
    </lineage>
</organism>
<feature type="transmembrane region" description="Helical" evidence="5">
    <location>
        <begin position="36"/>
        <end position="54"/>
    </location>
</feature>
<name>A0A845M2W9_9RHOB</name>
<evidence type="ECO:0000259" key="6">
    <source>
        <dbReference type="Pfam" id="PF07298"/>
    </source>
</evidence>
<reference evidence="7 8" key="1">
    <citation type="submission" date="2019-12" db="EMBL/GenBank/DDBJ databases">
        <title>Maritimibacter sp. nov. sp. isolated from sea sand.</title>
        <authorList>
            <person name="Kim J."/>
            <person name="Jeong S.E."/>
            <person name="Jung H.S."/>
            <person name="Jeon C.O."/>
        </authorList>
    </citation>
    <scope>NUCLEOTIDE SEQUENCE [LARGE SCALE GENOMIC DNA]</scope>
    <source>
        <strain evidence="7 8">DP07</strain>
    </source>
</reference>
<proteinExistence type="predicted"/>
<dbReference type="Proteomes" id="UP000467322">
    <property type="component" value="Unassembled WGS sequence"/>
</dbReference>
<dbReference type="AlphaFoldDB" id="A0A845M2W9"/>
<keyword evidence="3 5" id="KW-1133">Transmembrane helix</keyword>
<keyword evidence="8" id="KW-1185">Reference proteome</keyword>
<keyword evidence="4 5" id="KW-0472">Membrane</keyword>
<dbReference type="EMBL" id="WTUX01000019">
    <property type="protein sequence ID" value="MZR14385.1"/>
    <property type="molecule type" value="Genomic_DNA"/>
</dbReference>
<comment type="subcellular location">
    <subcellularLocation>
        <location evidence="1">Membrane</location>
        <topology evidence="1">Multi-pass membrane protein</topology>
    </subcellularLocation>
</comment>
<evidence type="ECO:0000313" key="8">
    <source>
        <dbReference type="Proteomes" id="UP000467322"/>
    </source>
</evidence>
<evidence type="ECO:0000256" key="3">
    <source>
        <dbReference type="ARBA" id="ARBA00022989"/>
    </source>
</evidence>
<dbReference type="RefSeq" id="WP_161352513.1">
    <property type="nucleotide sequence ID" value="NZ_WTUX01000019.1"/>
</dbReference>
<dbReference type="Pfam" id="PF07298">
    <property type="entry name" value="NnrU"/>
    <property type="match status" value="1"/>
</dbReference>
<evidence type="ECO:0000256" key="5">
    <source>
        <dbReference type="SAM" id="Phobius"/>
    </source>
</evidence>
<keyword evidence="2 5" id="KW-0812">Transmembrane</keyword>
<dbReference type="GO" id="GO:0016020">
    <property type="term" value="C:membrane"/>
    <property type="evidence" value="ECO:0007669"/>
    <property type="project" value="UniProtKB-SubCell"/>
</dbReference>
<feature type="domain" description="NnrU" evidence="6">
    <location>
        <begin position="3"/>
        <end position="177"/>
    </location>
</feature>
<evidence type="ECO:0000256" key="1">
    <source>
        <dbReference type="ARBA" id="ARBA00004141"/>
    </source>
</evidence>
<evidence type="ECO:0000256" key="4">
    <source>
        <dbReference type="ARBA" id="ARBA00023136"/>
    </source>
</evidence>